<accession>A0A8K0J5V8</accession>
<feature type="region of interest" description="Disordered" evidence="1">
    <location>
        <begin position="55"/>
        <end position="89"/>
    </location>
</feature>
<feature type="region of interest" description="Disordered" evidence="1">
    <location>
        <begin position="126"/>
        <end position="203"/>
    </location>
</feature>
<dbReference type="OrthoDB" id="4952084at2759"/>
<name>A0A8K0J5V8_9HYPO</name>
<feature type="transmembrane region" description="Helical" evidence="2">
    <location>
        <begin position="24"/>
        <end position="49"/>
    </location>
</feature>
<feature type="compositionally biased region" description="Polar residues" evidence="1">
    <location>
        <begin position="132"/>
        <end position="143"/>
    </location>
</feature>
<protein>
    <submittedName>
        <fullName evidence="3">Uncharacterized protein</fullName>
    </submittedName>
</protein>
<keyword evidence="2" id="KW-0812">Transmembrane</keyword>
<evidence type="ECO:0000313" key="4">
    <source>
        <dbReference type="Proteomes" id="UP000811619"/>
    </source>
</evidence>
<gene>
    <name evidence="3" type="ORF">E4U42_004070</name>
</gene>
<evidence type="ECO:0000256" key="2">
    <source>
        <dbReference type="SAM" id="Phobius"/>
    </source>
</evidence>
<feature type="compositionally biased region" description="Basic and acidic residues" evidence="1">
    <location>
        <begin position="177"/>
        <end position="194"/>
    </location>
</feature>
<sequence>MAPPAWVRYPREVKNAHMPNNTRLWIVVGVIAGILVLTGLTTAVVISVIRCRHRHRRPRHRSRRLASPYQEGTSKEWPHPKLPTSRTLSDLSVQKSFDAQHEYQRMYMIQKSLASRAAASCESVQADKATNDAVQKPTSSLKLPNQEKRSAGAASSEQKKPARQHGQRPKMPVGKASDIKEWEARVQGEGESCLKHHPAIHAA</sequence>
<keyword evidence="4" id="KW-1185">Reference proteome</keyword>
<evidence type="ECO:0000313" key="3">
    <source>
        <dbReference type="EMBL" id="KAG5925671.1"/>
    </source>
</evidence>
<comment type="caution">
    <text evidence="3">The sequence shown here is derived from an EMBL/GenBank/DDBJ whole genome shotgun (WGS) entry which is preliminary data.</text>
</comment>
<evidence type="ECO:0000256" key="1">
    <source>
        <dbReference type="SAM" id="MobiDB-lite"/>
    </source>
</evidence>
<keyword evidence="2" id="KW-1133">Transmembrane helix</keyword>
<dbReference type="Proteomes" id="UP000811619">
    <property type="component" value="Unassembled WGS sequence"/>
</dbReference>
<dbReference type="AlphaFoldDB" id="A0A8K0J5V8"/>
<dbReference type="EMBL" id="SRPY01000349">
    <property type="protein sequence ID" value="KAG5925671.1"/>
    <property type="molecule type" value="Genomic_DNA"/>
</dbReference>
<proteinExistence type="predicted"/>
<feature type="compositionally biased region" description="Basic residues" evidence="1">
    <location>
        <begin position="55"/>
        <end position="64"/>
    </location>
</feature>
<organism evidence="3 4">
    <name type="scientific">Claviceps africana</name>
    <dbReference type="NCBI Taxonomy" id="83212"/>
    <lineage>
        <taxon>Eukaryota</taxon>
        <taxon>Fungi</taxon>
        <taxon>Dikarya</taxon>
        <taxon>Ascomycota</taxon>
        <taxon>Pezizomycotina</taxon>
        <taxon>Sordariomycetes</taxon>
        <taxon>Hypocreomycetidae</taxon>
        <taxon>Hypocreales</taxon>
        <taxon>Clavicipitaceae</taxon>
        <taxon>Claviceps</taxon>
    </lineage>
</organism>
<reference evidence="3" key="1">
    <citation type="journal article" date="2020" name="bioRxiv">
        <title>Whole genome comparisons of ergot fungi reveals the divergence and evolution of species within the genus Claviceps are the result of varying mechanisms driving genome evolution and host range expansion.</title>
        <authorList>
            <person name="Wyka S.A."/>
            <person name="Mondo S.J."/>
            <person name="Liu M."/>
            <person name="Dettman J."/>
            <person name="Nalam V."/>
            <person name="Broders K.D."/>
        </authorList>
    </citation>
    <scope>NUCLEOTIDE SEQUENCE</scope>
    <source>
        <strain evidence="3">CCC 489</strain>
    </source>
</reference>
<keyword evidence="2" id="KW-0472">Membrane</keyword>